<reference evidence="2" key="1">
    <citation type="submission" date="2020-07" db="EMBL/GenBank/DDBJ databases">
        <title>Huge and variable diversity of episymbiotic CPR bacteria and DPANN archaea in groundwater ecosystems.</title>
        <authorList>
            <person name="He C.Y."/>
            <person name="Keren R."/>
            <person name="Whittaker M."/>
            <person name="Farag I.F."/>
            <person name="Doudna J."/>
            <person name="Cate J.H.D."/>
            <person name="Banfield J.F."/>
        </authorList>
    </citation>
    <scope>NUCLEOTIDE SEQUENCE</scope>
    <source>
        <strain evidence="2">NC_groundwater_1664_Pr3_B-0.1um_52_9</strain>
    </source>
</reference>
<dbReference type="Gene3D" id="3.40.50.150">
    <property type="entry name" value="Vaccinia Virus protein VP39"/>
    <property type="match status" value="1"/>
</dbReference>
<dbReference type="EMBL" id="JACRDE010000455">
    <property type="protein sequence ID" value="MBI5251271.1"/>
    <property type="molecule type" value="Genomic_DNA"/>
</dbReference>
<evidence type="ECO:0000313" key="2">
    <source>
        <dbReference type="EMBL" id="MBI5251271.1"/>
    </source>
</evidence>
<evidence type="ECO:0000259" key="1">
    <source>
        <dbReference type="Pfam" id="PF08241"/>
    </source>
</evidence>
<keyword evidence="2" id="KW-0489">Methyltransferase</keyword>
<dbReference type="PANTHER" id="PTHR43591">
    <property type="entry name" value="METHYLTRANSFERASE"/>
    <property type="match status" value="1"/>
</dbReference>
<name>A0A9D6V383_9BACT</name>
<dbReference type="CDD" id="cd02440">
    <property type="entry name" value="AdoMet_MTases"/>
    <property type="match status" value="1"/>
</dbReference>
<proteinExistence type="predicted"/>
<sequence length="236" mass="26922">MQFEAEEYRIREIYATREEELGDSETCPWRLPEDLYFEFAKQSAWSRALQLAGFNDLDDMQALEVGCGRGQWMRLLSEWGAIPGNLHGIDLFEARIDQALSMSHPSIDLRVASAFELPYNNGSMDLVAASMLFSSITDQEKRMLAAKEMERVTRSGGWVMIMDFAISKPSNPDTVGIPKKEINRLFSGMSLKHTISMILAPPIVRLLSPRLLWMAHTIETLLPFLRTHRLFLLRQG</sequence>
<dbReference type="GO" id="GO:0032259">
    <property type="term" value="P:methylation"/>
    <property type="evidence" value="ECO:0007669"/>
    <property type="project" value="UniProtKB-KW"/>
</dbReference>
<keyword evidence="2" id="KW-0808">Transferase</keyword>
<feature type="domain" description="Methyltransferase type 11" evidence="1">
    <location>
        <begin position="63"/>
        <end position="161"/>
    </location>
</feature>
<dbReference type="GO" id="GO:0008757">
    <property type="term" value="F:S-adenosylmethionine-dependent methyltransferase activity"/>
    <property type="evidence" value="ECO:0007669"/>
    <property type="project" value="InterPro"/>
</dbReference>
<comment type="caution">
    <text evidence="2">The sequence shown here is derived from an EMBL/GenBank/DDBJ whole genome shotgun (WGS) entry which is preliminary data.</text>
</comment>
<dbReference type="Proteomes" id="UP000807825">
    <property type="component" value="Unassembled WGS sequence"/>
</dbReference>
<accession>A0A9D6V383</accession>
<organism evidence="2 3">
    <name type="scientific">Desulfomonile tiedjei</name>
    <dbReference type="NCBI Taxonomy" id="2358"/>
    <lineage>
        <taxon>Bacteria</taxon>
        <taxon>Pseudomonadati</taxon>
        <taxon>Thermodesulfobacteriota</taxon>
        <taxon>Desulfomonilia</taxon>
        <taxon>Desulfomonilales</taxon>
        <taxon>Desulfomonilaceae</taxon>
        <taxon>Desulfomonile</taxon>
    </lineage>
</organism>
<dbReference type="InterPro" id="IPR029063">
    <property type="entry name" value="SAM-dependent_MTases_sf"/>
</dbReference>
<evidence type="ECO:0000313" key="3">
    <source>
        <dbReference type="Proteomes" id="UP000807825"/>
    </source>
</evidence>
<gene>
    <name evidence="2" type="ORF">HY912_17420</name>
</gene>
<dbReference type="InterPro" id="IPR013216">
    <property type="entry name" value="Methyltransf_11"/>
</dbReference>
<protein>
    <submittedName>
        <fullName evidence="2">Class I SAM-dependent methyltransferase</fullName>
    </submittedName>
</protein>
<dbReference type="Pfam" id="PF08241">
    <property type="entry name" value="Methyltransf_11"/>
    <property type="match status" value="1"/>
</dbReference>
<dbReference type="AlphaFoldDB" id="A0A9D6V383"/>
<dbReference type="SUPFAM" id="SSF53335">
    <property type="entry name" value="S-adenosyl-L-methionine-dependent methyltransferases"/>
    <property type="match status" value="1"/>
</dbReference>